<dbReference type="InterPro" id="IPR003018">
    <property type="entry name" value="GAF"/>
</dbReference>
<keyword evidence="2" id="KW-0418">Kinase</keyword>
<dbReference type="InterPro" id="IPR001789">
    <property type="entry name" value="Sig_transdc_resp-reg_receiver"/>
</dbReference>
<dbReference type="SUPFAM" id="SSF52172">
    <property type="entry name" value="CheY-like"/>
    <property type="match status" value="1"/>
</dbReference>
<keyword evidence="3" id="KW-0805">Transcription regulation</keyword>
<dbReference type="Pfam" id="PF04967">
    <property type="entry name" value="HTH_10"/>
    <property type="match status" value="1"/>
</dbReference>
<feature type="compositionally biased region" description="Polar residues" evidence="6">
    <location>
        <begin position="626"/>
        <end position="638"/>
    </location>
</feature>
<dbReference type="GO" id="GO:0016301">
    <property type="term" value="F:kinase activity"/>
    <property type="evidence" value="ECO:0007669"/>
    <property type="project" value="UniProtKB-KW"/>
</dbReference>
<dbReference type="NCBIfam" id="TIGR00229">
    <property type="entry name" value="sensory_box"/>
    <property type="match status" value="1"/>
</dbReference>
<dbReference type="Gene3D" id="3.40.50.2300">
    <property type="match status" value="1"/>
</dbReference>
<dbReference type="InterPro" id="IPR007050">
    <property type="entry name" value="HTH_bacterioopsin"/>
</dbReference>
<evidence type="ECO:0000259" key="7">
    <source>
        <dbReference type="PROSITE" id="PS50110"/>
    </source>
</evidence>
<dbReference type="InterPro" id="IPR011006">
    <property type="entry name" value="CheY-like_superfamily"/>
</dbReference>
<organism evidence="9 10">
    <name type="scientific">Saliphagus infecundisoli</name>
    <dbReference type="NCBI Taxonomy" id="1849069"/>
    <lineage>
        <taxon>Archaea</taxon>
        <taxon>Methanobacteriati</taxon>
        <taxon>Methanobacteriota</taxon>
        <taxon>Stenosarchaea group</taxon>
        <taxon>Halobacteria</taxon>
        <taxon>Halobacteriales</taxon>
        <taxon>Natrialbaceae</taxon>
        <taxon>Saliphagus</taxon>
    </lineage>
</organism>
<evidence type="ECO:0000256" key="1">
    <source>
        <dbReference type="ARBA" id="ARBA00022679"/>
    </source>
</evidence>
<dbReference type="InterPro" id="IPR000014">
    <property type="entry name" value="PAS"/>
</dbReference>
<dbReference type="SMART" id="SM00448">
    <property type="entry name" value="REC"/>
    <property type="match status" value="1"/>
</dbReference>
<protein>
    <submittedName>
        <fullName evidence="9">Bacterio-opsin activator domain-containing protein</fullName>
    </submittedName>
</protein>
<feature type="domain" description="Response regulatory" evidence="7">
    <location>
        <begin position="12"/>
        <end position="125"/>
    </location>
</feature>
<keyword evidence="10" id="KW-1185">Reference proteome</keyword>
<gene>
    <name evidence="9" type="ORF">ACFPFO_00380</name>
</gene>
<dbReference type="CDD" id="cd00130">
    <property type="entry name" value="PAS"/>
    <property type="match status" value="1"/>
</dbReference>
<dbReference type="Pfam" id="PF08448">
    <property type="entry name" value="PAS_4"/>
    <property type="match status" value="1"/>
</dbReference>
<feature type="domain" description="PAS" evidence="8">
    <location>
        <begin position="266"/>
        <end position="318"/>
    </location>
</feature>
<evidence type="ECO:0000256" key="5">
    <source>
        <dbReference type="PROSITE-ProRule" id="PRU00169"/>
    </source>
</evidence>
<dbReference type="Pfam" id="PF13185">
    <property type="entry name" value="GAF_2"/>
    <property type="match status" value="2"/>
</dbReference>
<evidence type="ECO:0000256" key="3">
    <source>
        <dbReference type="ARBA" id="ARBA00023015"/>
    </source>
</evidence>
<reference evidence="9 10" key="1">
    <citation type="journal article" date="2019" name="Int. J. Syst. Evol. Microbiol.">
        <title>The Global Catalogue of Microorganisms (GCM) 10K type strain sequencing project: providing services to taxonomists for standard genome sequencing and annotation.</title>
        <authorList>
            <consortium name="The Broad Institute Genomics Platform"/>
            <consortium name="The Broad Institute Genome Sequencing Center for Infectious Disease"/>
            <person name="Wu L."/>
            <person name="Ma J."/>
        </authorList>
    </citation>
    <scope>NUCLEOTIDE SEQUENCE [LARGE SCALE GENOMIC DNA]</scope>
    <source>
        <strain evidence="9 10">CGMCC 1.15824</strain>
    </source>
</reference>
<proteinExistence type="predicted"/>
<keyword evidence="4" id="KW-0804">Transcription</keyword>
<dbReference type="PANTHER" id="PTHR34236">
    <property type="entry name" value="DIMETHYL SULFOXIDE REDUCTASE TRANSCRIPTIONAL ACTIVATOR"/>
    <property type="match status" value="1"/>
</dbReference>
<feature type="region of interest" description="Disordered" evidence="6">
    <location>
        <begin position="607"/>
        <end position="638"/>
    </location>
</feature>
<evidence type="ECO:0000256" key="2">
    <source>
        <dbReference type="ARBA" id="ARBA00022777"/>
    </source>
</evidence>
<dbReference type="AlphaFoldDB" id="A0ABD5Q975"/>
<comment type="caution">
    <text evidence="5">Lacks conserved residue(s) required for the propagation of feature annotation.</text>
</comment>
<dbReference type="Proteomes" id="UP001595925">
    <property type="component" value="Unassembled WGS sequence"/>
</dbReference>
<dbReference type="InterPro" id="IPR035965">
    <property type="entry name" value="PAS-like_dom_sf"/>
</dbReference>
<dbReference type="Pfam" id="PF00072">
    <property type="entry name" value="Response_reg"/>
    <property type="match status" value="1"/>
</dbReference>
<dbReference type="InterPro" id="IPR029016">
    <property type="entry name" value="GAF-like_dom_sf"/>
</dbReference>
<evidence type="ECO:0000256" key="4">
    <source>
        <dbReference type="ARBA" id="ARBA00023163"/>
    </source>
</evidence>
<dbReference type="SUPFAM" id="SSF55781">
    <property type="entry name" value="GAF domain-like"/>
    <property type="match status" value="2"/>
</dbReference>
<dbReference type="CDD" id="cd00156">
    <property type="entry name" value="REC"/>
    <property type="match status" value="1"/>
</dbReference>
<dbReference type="RefSeq" id="WP_224829351.1">
    <property type="nucleotide sequence ID" value="NZ_JAIVEF010000028.1"/>
</dbReference>
<dbReference type="PANTHER" id="PTHR34236:SF1">
    <property type="entry name" value="DIMETHYL SULFOXIDE REDUCTASE TRANSCRIPTIONAL ACTIVATOR"/>
    <property type="match status" value="1"/>
</dbReference>
<name>A0ABD5Q975_9EURY</name>
<dbReference type="InterPro" id="IPR031803">
    <property type="entry name" value="BAT_GAF/HTH-assoc"/>
</dbReference>
<evidence type="ECO:0000313" key="9">
    <source>
        <dbReference type="EMBL" id="MFC4986255.1"/>
    </source>
</evidence>
<evidence type="ECO:0000256" key="6">
    <source>
        <dbReference type="SAM" id="MobiDB-lite"/>
    </source>
</evidence>
<dbReference type="SUPFAM" id="SSF55785">
    <property type="entry name" value="PYP-like sensor domain (PAS domain)"/>
    <property type="match status" value="2"/>
</dbReference>
<dbReference type="PROSITE" id="PS50110">
    <property type="entry name" value="RESPONSE_REGULATORY"/>
    <property type="match status" value="1"/>
</dbReference>
<dbReference type="EMBL" id="JBHSJG010000001">
    <property type="protein sequence ID" value="MFC4986255.1"/>
    <property type="molecule type" value="Genomic_DNA"/>
</dbReference>
<sequence length="948" mass="103792">MVPIDSVLNSSRVLLAGTTEWVETFEEKLRTQTEASIMKVNTAQEVHKALEEPLDCLVTEYVLEGTSGTDLLSVIRAETMTLPIIICTADGDEAVASEAVSAGATDYVPIGGSAYGVEELFERTERAVRSARRATTRRERAKQFDAVFHDTRTATWVLDPDGSVARLNRTARGMVEADAVNVVGKLFSTLSCWQKSGDDIESLVENAREGGFASAVVSQPSRLEDPRVVELSVRTVENERNEIVSIVVEGVDITDRVGLERDLRRSEELHRVTLNNMTDTVLITDENGEFTYVCPNVHFIFGYTAKEIREQGTIEDLLGGDLFDRQKLAKQGVLKNIECTATDKAGREHTLLVNIREVSIQGGTLLYSCRDVTKRKQREEALATLQGTARDFLYAGTHAEIAGHVVDDTPGVLDLETSAVYLFDADANDLRPAAQSAAMEELNGPLPTVHADGETLPSHSFVANEVLFLADVHDDDRLENPATDLRSACYIPLGDHGVFVAGSPEVGVFDEVRRELADLLAATAEAALDRVNRESRLREQDRTLKRRNDQLTDLNRVNETIREIDQAIVQAETRSEINHAVPELLTADDRFSFAWIGTVDPDGDNLEPQTWAGNEQGYLDSRSFPAESSETEPASRTAATGTMTTVENVAKGLREEPWRSDALARDYLSVLSLPLAYNDLTHGMLTVYADSRNAFDGTTRDVLVELGETIAAAISAIERKNALLTASMTRLEFTVNDPGFVLSRIAHNADCRLSYRGGIQQTAEGSYVFVAVEDVDAVTEAAVDLVGVETVQQISADNGEGILRLELAAPFIALDLADHGAVFREATAEPSETTIVINVPETVDTRAITRLIQEAFNDVKLRAKRTVDRTPEDNSSTGALSELTNRQLEVVQTAYYSGFFESPRESTGQDVAAALDISPTAFYNHIRTVQKKLFTALFDDGSPPVATA</sequence>
<dbReference type="PROSITE" id="PS50112">
    <property type="entry name" value="PAS"/>
    <property type="match status" value="1"/>
</dbReference>
<dbReference type="Gene3D" id="3.30.450.40">
    <property type="match status" value="2"/>
</dbReference>
<dbReference type="SMART" id="SM00091">
    <property type="entry name" value="PAS"/>
    <property type="match status" value="2"/>
</dbReference>
<comment type="caution">
    <text evidence="9">The sequence shown here is derived from an EMBL/GenBank/DDBJ whole genome shotgun (WGS) entry which is preliminary data.</text>
</comment>
<dbReference type="Pfam" id="PF15915">
    <property type="entry name" value="BAT"/>
    <property type="match status" value="1"/>
</dbReference>
<accession>A0ABD5Q975</accession>
<dbReference type="Gene3D" id="3.30.450.20">
    <property type="entry name" value="PAS domain"/>
    <property type="match status" value="2"/>
</dbReference>
<keyword evidence="1" id="KW-0808">Transferase</keyword>
<evidence type="ECO:0000313" key="10">
    <source>
        <dbReference type="Proteomes" id="UP001595925"/>
    </source>
</evidence>
<dbReference type="InterPro" id="IPR013656">
    <property type="entry name" value="PAS_4"/>
</dbReference>
<evidence type="ECO:0000259" key="8">
    <source>
        <dbReference type="PROSITE" id="PS50112"/>
    </source>
</evidence>